<keyword evidence="3 8" id="KW-0444">Lipid biosynthesis</keyword>
<dbReference type="PROSITE" id="PS00188">
    <property type="entry name" value="BIOTIN"/>
    <property type="match status" value="1"/>
</dbReference>
<organism evidence="10 11">
    <name type="scientific">Ligilactobacillus saerimneri</name>
    <dbReference type="NCBI Taxonomy" id="228229"/>
    <lineage>
        <taxon>Bacteria</taxon>
        <taxon>Bacillati</taxon>
        <taxon>Bacillota</taxon>
        <taxon>Bacilli</taxon>
        <taxon>Lactobacillales</taxon>
        <taxon>Lactobacillaceae</taxon>
        <taxon>Ligilactobacillus</taxon>
    </lineage>
</organism>
<dbReference type="GO" id="GO:0006633">
    <property type="term" value="P:fatty acid biosynthetic process"/>
    <property type="evidence" value="ECO:0007669"/>
    <property type="project" value="UniProtKB-UniPathway"/>
</dbReference>
<dbReference type="PROSITE" id="PS50968">
    <property type="entry name" value="BIOTINYL_LIPOYL"/>
    <property type="match status" value="1"/>
</dbReference>
<evidence type="ECO:0000256" key="6">
    <source>
        <dbReference type="ARBA" id="ARBA00023160"/>
    </source>
</evidence>
<dbReference type="CDD" id="cd06850">
    <property type="entry name" value="biotinyl_domain"/>
    <property type="match status" value="1"/>
</dbReference>
<evidence type="ECO:0000259" key="9">
    <source>
        <dbReference type="PROSITE" id="PS50968"/>
    </source>
</evidence>
<name>A0A7H9EHT2_9LACO</name>
<sequence length="140" mass="15503">MDLDEIRQLMRDFEQMTVRELEIDNGDFHLRLSKNKSSQISAPIESETPPTDPALVAKAETQTITAPLVGVVYLRPQPDQPPYVQVGDQVEAGTIVCVIEAMKMVTEIKSQHTGRVAVIAVQDGELVEFGQPLMEVAESR</sequence>
<dbReference type="GO" id="GO:0009317">
    <property type="term" value="C:acetyl-CoA carboxylase complex"/>
    <property type="evidence" value="ECO:0007669"/>
    <property type="project" value="InterPro"/>
</dbReference>
<evidence type="ECO:0000256" key="2">
    <source>
        <dbReference type="ARBA" id="ARBA00017562"/>
    </source>
</evidence>
<dbReference type="Proteomes" id="UP000510886">
    <property type="component" value="Chromosome"/>
</dbReference>
<dbReference type="Gene3D" id="2.40.50.100">
    <property type="match status" value="1"/>
</dbReference>
<gene>
    <name evidence="10" type="ORF">GTO87_00550</name>
</gene>
<dbReference type="RefSeq" id="WP_180849080.1">
    <property type="nucleotide sequence ID" value="NZ_CP047418.1"/>
</dbReference>
<evidence type="ECO:0000256" key="3">
    <source>
        <dbReference type="ARBA" id="ARBA00022516"/>
    </source>
</evidence>
<comment type="pathway">
    <text evidence="1 8">Lipid metabolism; fatty acid biosynthesis.</text>
</comment>
<dbReference type="InterPro" id="IPR000089">
    <property type="entry name" value="Biotin_lipoyl"/>
</dbReference>
<dbReference type="UniPathway" id="UPA00094"/>
<evidence type="ECO:0000256" key="4">
    <source>
        <dbReference type="ARBA" id="ARBA00022832"/>
    </source>
</evidence>
<feature type="domain" description="Lipoyl-binding" evidence="9">
    <location>
        <begin position="61"/>
        <end position="137"/>
    </location>
</feature>
<dbReference type="GO" id="GO:0003989">
    <property type="term" value="F:acetyl-CoA carboxylase activity"/>
    <property type="evidence" value="ECO:0007669"/>
    <property type="project" value="InterPro"/>
</dbReference>
<dbReference type="InterPro" id="IPR011053">
    <property type="entry name" value="Single_hybrid_motif"/>
</dbReference>
<evidence type="ECO:0000313" key="10">
    <source>
        <dbReference type="EMBL" id="QLL77253.1"/>
    </source>
</evidence>
<dbReference type="PANTHER" id="PTHR45266:SF3">
    <property type="entry name" value="OXALOACETATE DECARBOXYLASE ALPHA CHAIN"/>
    <property type="match status" value="1"/>
</dbReference>
<evidence type="ECO:0000256" key="7">
    <source>
        <dbReference type="ARBA" id="ARBA00023267"/>
    </source>
</evidence>
<protein>
    <recommendedName>
        <fullName evidence="2 8">Biotin carboxyl carrier protein of acetyl-CoA carboxylase</fullName>
    </recommendedName>
</protein>
<dbReference type="InterPro" id="IPR001249">
    <property type="entry name" value="AcCoA_biotinCC"/>
</dbReference>
<accession>A0A7H9EHT2</accession>
<evidence type="ECO:0000256" key="8">
    <source>
        <dbReference type="RuleBase" id="RU364072"/>
    </source>
</evidence>
<keyword evidence="4 8" id="KW-0276">Fatty acid metabolism</keyword>
<proteinExistence type="predicted"/>
<dbReference type="EMBL" id="CP047418">
    <property type="protein sequence ID" value="QLL77253.1"/>
    <property type="molecule type" value="Genomic_DNA"/>
</dbReference>
<reference evidence="10 11" key="1">
    <citation type="submission" date="2020-01" db="EMBL/GenBank/DDBJ databases">
        <title>Complete and circular genome sequences of six lactobacillus isolates from horses.</title>
        <authorList>
            <person name="Hassan H.M."/>
        </authorList>
    </citation>
    <scope>NUCLEOTIDE SEQUENCE [LARGE SCALE GENOMIC DNA]</scope>
    <source>
        <strain evidence="10 11">1A</strain>
    </source>
</reference>
<dbReference type="InterPro" id="IPR050709">
    <property type="entry name" value="Biotin_Carboxyl_Carrier/Decarb"/>
</dbReference>
<keyword evidence="5 8" id="KW-0443">Lipid metabolism</keyword>
<dbReference type="Pfam" id="PF00364">
    <property type="entry name" value="Biotin_lipoyl"/>
    <property type="match status" value="1"/>
</dbReference>
<dbReference type="InterPro" id="IPR001882">
    <property type="entry name" value="Biotin_BS"/>
</dbReference>
<dbReference type="PANTHER" id="PTHR45266">
    <property type="entry name" value="OXALOACETATE DECARBOXYLASE ALPHA CHAIN"/>
    <property type="match status" value="1"/>
</dbReference>
<dbReference type="SUPFAM" id="SSF51230">
    <property type="entry name" value="Single hybrid motif"/>
    <property type="match status" value="1"/>
</dbReference>
<evidence type="ECO:0000256" key="5">
    <source>
        <dbReference type="ARBA" id="ARBA00023098"/>
    </source>
</evidence>
<evidence type="ECO:0000313" key="11">
    <source>
        <dbReference type="Proteomes" id="UP000510886"/>
    </source>
</evidence>
<dbReference type="AlphaFoldDB" id="A0A7H9EHT2"/>
<dbReference type="KEGG" id="lsw:GTO87_00550"/>
<comment type="function">
    <text evidence="8">This protein is a component of the acetyl coenzyme A carboxylase complex; first, biotin carboxylase catalyzes the carboxylation of the carrier protein and then the transcarboxylase transfers the carboxyl group to form malonyl-CoA.</text>
</comment>
<keyword evidence="6 8" id="KW-0275">Fatty acid biosynthesis</keyword>
<evidence type="ECO:0000256" key="1">
    <source>
        <dbReference type="ARBA" id="ARBA00005194"/>
    </source>
</evidence>
<dbReference type="PRINTS" id="PR01071">
    <property type="entry name" value="ACOABIOTINCC"/>
</dbReference>
<keyword evidence="7 8" id="KW-0092">Biotin</keyword>